<reference evidence="8 9" key="1">
    <citation type="journal article" date="2015" name="Nature">
        <title>rRNA introns, odd ribosomes, and small enigmatic genomes across a large radiation of phyla.</title>
        <authorList>
            <person name="Brown C.T."/>
            <person name="Hug L.A."/>
            <person name="Thomas B.C."/>
            <person name="Sharon I."/>
            <person name="Castelle C.J."/>
            <person name="Singh A."/>
            <person name="Wilkins M.J."/>
            <person name="Williams K.H."/>
            <person name="Banfield J.F."/>
        </authorList>
    </citation>
    <scope>NUCLEOTIDE SEQUENCE [LARGE SCALE GENOMIC DNA]</scope>
</reference>
<dbReference type="PANTHER" id="PTHR33398">
    <property type="entry name" value="30S RIBOSOMAL PROTEIN S20"/>
    <property type="match status" value="1"/>
</dbReference>
<evidence type="ECO:0000256" key="4">
    <source>
        <dbReference type="ARBA" id="ARBA00022980"/>
    </source>
</evidence>
<gene>
    <name evidence="7" type="primary">rpsT</name>
    <name evidence="8" type="ORF">UR53_C0001G0024</name>
</gene>
<evidence type="ECO:0000256" key="1">
    <source>
        <dbReference type="ARBA" id="ARBA00007634"/>
    </source>
</evidence>
<evidence type="ECO:0000256" key="5">
    <source>
        <dbReference type="ARBA" id="ARBA00023274"/>
    </source>
</evidence>
<comment type="similarity">
    <text evidence="1 7">Belongs to the bacterial ribosomal protein bS20 family.</text>
</comment>
<dbReference type="HAMAP" id="MF_00500">
    <property type="entry name" value="Ribosomal_bS20"/>
    <property type="match status" value="1"/>
</dbReference>
<keyword evidence="5 7" id="KW-0687">Ribonucleoprotein</keyword>
<dbReference type="GO" id="GO:0006412">
    <property type="term" value="P:translation"/>
    <property type="evidence" value="ECO:0007669"/>
    <property type="project" value="UniProtKB-UniRule"/>
</dbReference>
<evidence type="ECO:0000256" key="6">
    <source>
        <dbReference type="ARBA" id="ARBA00035136"/>
    </source>
</evidence>
<protein>
    <recommendedName>
        <fullName evidence="6 7">Small ribosomal subunit protein bS20</fullName>
    </recommendedName>
</protein>
<dbReference type="GO" id="GO:0015935">
    <property type="term" value="C:small ribosomal subunit"/>
    <property type="evidence" value="ECO:0007669"/>
    <property type="project" value="TreeGrafter"/>
</dbReference>
<dbReference type="EMBL" id="LBPO01000001">
    <property type="protein sequence ID" value="KKP59524.1"/>
    <property type="molecule type" value="Genomic_DNA"/>
</dbReference>
<dbReference type="PANTHER" id="PTHR33398:SF1">
    <property type="entry name" value="SMALL RIBOSOMAL SUBUNIT PROTEIN BS20C"/>
    <property type="match status" value="1"/>
</dbReference>
<comment type="caution">
    <text evidence="8">The sequence shown here is derived from an EMBL/GenBank/DDBJ whole genome shotgun (WGS) entry which is preliminary data.</text>
</comment>
<dbReference type="GO" id="GO:0003735">
    <property type="term" value="F:structural constituent of ribosome"/>
    <property type="evidence" value="ECO:0007669"/>
    <property type="project" value="InterPro"/>
</dbReference>
<dbReference type="AlphaFoldDB" id="A0A0G0ARJ8"/>
<dbReference type="Gene3D" id="1.20.58.110">
    <property type="entry name" value="Ribosomal protein S20"/>
    <property type="match status" value="1"/>
</dbReference>
<keyword evidence="2 7" id="KW-0699">rRNA-binding</keyword>
<dbReference type="InterPro" id="IPR002583">
    <property type="entry name" value="Ribosomal_bS20"/>
</dbReference>
<dbReference type="InterPro" id="IPR036510">
    <property type="entry name" value="Ribosomal_bS20_sf"/>
</dbReference>
<dbReference type="GO" id="GO:0070181">
    <property type="term" value="F:small ribosomal subunit rRNA binding"/>
    <property type="evidence" value="ECO:0007669"/>
    <property type="project" value="TreeGrafter"/>
</dbReference>
<dbReference type="Pfam" id="PF01649">
    <property type="entry name" value="Ribosomal_S20p"/>
    <property type="match status" value="1"/>
</dbReference>
<dbReference type="SUPFAM" id="SSF46992">
    <property type="entry name" value="Ribosomal protein S20"/>
    <property type="match status" value="1"/>
</dbReference>
<name>A0A0G0ARJ8_9BACT</name>
<keyword evidence="3 7" id="KW-0694">RNA-binding</keyword>
<evidence type="ECO:0000313" key="8">
    <source>
        <dbReference type="EMBL" id="KKP59524.1"/>
    </source>
</evidence>
<evidence type="ECO:0000256" key="3">
    <source>
        <dbReference type="ARBA" id="ARBA00022884"/>
    </source>
</evidence>
<accession>A0A0G0ARJ8</accession>
<evidence type="ECO:0000256" key="7">
    <source>
        <dbReference type="HAMAP-Rule" id="MF_00500"/>
    </source>
</evidence>
<dbReference type="NCBIfam" id="TIGR00029">
    <property type="entry name" value="S20"/>
    <property type="match status" value="1"/>
</dbReference>
<evidence type="ECO:0000256" key="2">
    <source>
        <dbReference type="ARBA" id="ARBA00022730"/>
    </source>
</evidence>
<sequence>MPNKDNAKKALRQSIKRAALNKAKKEAFRDAIKKTAKAASAEEAKKLVITAQKALDKAAKHGTIKKNTAARRLSRLMKKVNGLAKK</sequence>
<organism evidence="8 9">
    <name type="scientific">Candidatus Magasanikbacteria bacterium GW2011_GWC2_34_16</name>
    <dbReference type="NCBI Taxonomy" id="1619045"/>
    <lineage>
        <taxon>Bacteria</taxon>
        <taxon>Candidatus Magasanikiibacteriota</taxon>
    </lineage>
</organism>
<comment type="function">
    <text evidence="7">Binds directly to 16S ribosomal RNA.</text>
</comment>
<evidence type="ECO:0000313" key="9">
    <source>
        <dbReference type="Proteomes" id="UP000034927"/>
    </source>
</evidence>
<keyword evidence="4 7" id="KW-0689">Ribosomal protein</keyword>
<proteinExistence type="inferred from homology"/>
<dbReference type="Proteomes" id="UP000034927">
    <property type="component" value="Unassembled WGS sequence"/>
</dbReference>